<dbReference type="PANTHER" id="PTHR30069:SF29">
    <property type="entry name" value="HEMOGLOBIN AND HEMOGLOBIN-HAPTOGLOBIN-BINDING PROTEIN 1-RELATED"/>
    <property type="match status" value="1"/>
</dbReference>
<evidence type="ECO:0000256" key="1">
    <source>
        <dbReference type="ARBA" id="ARBA00004571"/>
    </source>
</evidence>
<reference evidence="15 16" key="1">
    <citation type="submission" date="2019-07" db="EMBL/GenBank/DDBJ databases">
        <title>Genomic Encyclopedia of Type Strains, Phase IV (KMG-IV): sequencing the most valuable type-strain genomes for metagenomic binning, comparative biology and taxonomic classification.</title>
        <authorList>
            <person name="Goeker M."/>
        </authorList>
    </citation>
    <scope>NUCLEOTIDE SEQUENCE [LARGE SCALE GENOMIC DNA]</scope>
    <source>
        <strain evidence="15 16">DSM 18961</strain>
    </source>
</reference>
<evidence type="ECO:0000256" key="10">
    <source>
        <dbReference type="PROSITE-ProRule" id="PRU01360"/>
    </source>
</evidence>
<feature type="signal peptide" evidence="12">
    <location>
        <begin position="1"/>
        <end position="21"/>
    </location>
</feature>
<dbReference type="InterPro" id="IPR037066">
    <property type="entry name" value="Plug_dom_sf"/>
</dbReference>
<keyword evidence="6 11" id="KW-0798">TonB box</keyword>
<evidence type="ECO:0000256" key="4">
    <source>
        <dbReference type="ARBA" id="ARBA00022692"/>
    </source>
</evidence>
<gene>
    <name evidence="15" type="ORF">C7447_102508</name>
</gene>
<feature type="domain" description="TonB-dependent receptor plug" evidence="14">
    <location>
        <begin position="45"/>
        <end position="144"/>
    </location>
</feature>
<dbReference type="InterPro" id="IPR000531">
    <property type="entry name" value="Beta-barrel_TonB"/>
</dbReference>
<comment type="subcellular location">
    <subcellularLocation>
        <location evidence="1 10">Cell outer membrane</location>
        <topology evidence="1 10">Multi-pass membrane protein</topology>
    </subcellularLocation>
</comment>
<feature type="chain" id="PRO_5024445465" evidence="12">
    <location>
        <begin position="22"/>
        <end position="606"/>
    </location>
</feature>
<comment type="caution">
    <text evidence="15">The sequence shown here is derived from an EMBL/GenBank/DDBJ whole genome shotgun (WGS) entry which is preliminary data.</text>
</comment>
<evidence type="ECO:0000256" key="5">
    <source>
        <dbReference type="ARBA" id="ARBA00022729"/>
    </source>
</evidence>
<evidence type="ECO:0000259" key="14">
    <source>
        <dbReference type="Pfam" id="PF07715"/>
    </source>
</evidence>
<organism evidence="15 16">
    <name type="scientific">Tenacibaculum adriaticum</name>
    <dbReference type="NCBI Taxonomy" id="413713"/>
    <lineage>
        <taxon>Bacteria</taxon>
        <taxon>Pseudomonadati</taxon>
        <taxon>Bacteroidota</taxon>
        <taxon>Flavobacteriia</taxon>
        <taxon>Flavobacteriales</taxon>
        <taxon>Flavobacteriaceae</taxon>
        <taxon>Tenacibaculum</taxon>
    </lineage>
</organism>
<dbReference type="OrthoDB" id="9762903at2"/>
<dbReference type="InterPro" id="IPR036942">
    <property type="entry name" value="Beta-barrel_TonB_sf"/>
</dbReference>
<dbReference type="Gene3D" id="2.170.130.10">
    <property type="entry name" value="TonB-dependent receptor, plug domain"/>
    <property type="match status" value="1"/>
</dbReference>
<evidence type="ECO:0000256" key="2">
    <source>
        <dbReference type="ARBA" id="ARBA00022448"/>
    </source>
</evidence>
<evidence type="ECO:0000256" key="6">
    <source>
        <dbReference type="ARBA" id="ARBA00023077"/>
    </source>
</evidence>
<sequence>MRYKKHFLFLFFMCVSQFLQAQKDSIYTLEEVVVSGYKLKKYSKGYKVNVISDSLIEKNNESLTDVLRFNSQIYFKEYGNGMISSASFRGTTASQTAVIWNGININSQLNGQTDFNTVSINNFKEIDIRSGGGSVLFGTGAIGGSIHLNNAIEFKKYQNFKIQLAKGSYNSNFIDVQTTHSNTNSFINFGINYLGANNDYPFLNSNLKNDNGEYFKYGFSGNFGVKINKKNWFKVYSNLTLNDRNTARSLNAPSKAKLKYNTIRNLIEWNSFLDKKQVITSRLAYLSEEYIYVENRFNPDNFSINKASTFIANIDYQYKISDKIDINGLVNYESTTGSGDDLQNKSRNTISFIGVLNHTVSNVFSYNAQLRKEFSFTYKNSLLYSFGTEFKVRDFYSILFNTSKNFRAPTLNDLYWGVVGNPNLKPENSYQFEIGNVFQLKKLKINFNGFYIDNKDLIQWKPGESGVWEPYNISKSVNYGAEISLSFNKKRGEHQFNLLSNYALTFAKDTEKKTDLIYVPRHRINFSLNYKINKFSAYYQQLINGKRKVNEGSLEAFSVSNIGVDYQLKQTKVQFTINNIFNREYQSYEYYPMPPRNYQIKLKLNI</sequence>
<comment type="similarity">
    <text evidence="10 11">Belongs to the TonB-dependent receptor family.</text>
</comment>
<evidence type="ECO:0000313" key="15">
    <source>
        <dbReference type="EMBL" id="TYP99188.1"/>
    </source>
</evidence>
<dbReference type="Pfam" id="PF07715">
    <property type="entry name" value="Plug"/>
    <property type="match status" value="1"/>
</dbReference>
<evidence type="ECO:0000256" key="12">
    <source>
        <dbReference type="SAM" id="SignalP"/>
    </source>
</evidence>
<dbReference type="PROSITE" id="PS52016">
    <property type="entry name" value="TONB_DEPENDENT_REC_3"/>
    <property type="match status" value="1"/>
</dbReference>
<dbReference type="Gene3D" id="2.40.170.20">
    <property type="entry name" value="TonB-dependent receptor, beta-barrel domain"/>
    <property type="match status" value="1"/>
</dbReference>
<name>A0A5S5DV88_9FLAO</name>
<protein>
    <submittedName>
        <fullName evidence="15">Iron complex outermembrane receptor protein</fullName>
    </submittedName>
</protein>
<evidence type="ECO:0000259" key="13">
    <source>
        <dbReference type="Pfam" id="PF00593"/>
    </source>
</evidence>
<keyword evidence="3 10" id="KW-1134">Transmembrane beta strand</keyword>
<keyword evidence="7 10" id="KW-0472">Membrane</keyword>
<keyword evidence="8 15" id="KW-0675">Receptor</keyword>
<keyword evidence="4 10" id="KW-0812">Transmembrane</keyword>
<dbReference type="GO" id="GO:0015344">
    <property type="term" value="F:siderophore uptake transmembrane transporter activity"/>
    <property type="evidence" value="ECO:0007669"/>
    <property type="project" value="TreeGrafter"/>
</dbReference>
<dbReference type="PANTHER" id="PTHR30069">
    <property type="entry name" value="TONB-DEPENDENT OUTER MEMBRANE RECEPTOR"/>
    <property type="match status" value="1"/>
</dbReference>
<feature type="domain" description="TonB-dependent receptor-like beta-barrel" evidence="13">
    <location>
        <begin position="167"/>
        <end position="580"/>
    </location>
</feature>
<proteinExistence type="inferred from homology"/>
<dbReference type="Proteomes" id="UP000323136">
    <property type="component" value="Unassembled WGS sequence"/>
</dbReference>
<dbReference type="InterPro" id="IPR012910">
    <property type="entry name" value="Plug_dom"/>
</dbReference>
<evidence type="ECO:0000313" key="16">
    <source>
        <dbReference type="Proteomes" id="UP000323136"/>
    </source>
</evidence>
<evidence type="ECO:0000256" key="9">
    <source>
        <dbReference type="ARBA" id="ARBA00023237"/>
    </source>
</evidence>
<accession>A0A5S5DV88</accession>
<dbReference type="InterPro" id="IPR039426">
    <property type="entry name" value="TonB-dep_rcpt-like"/>
</dbReference>
<keyword evidence="16" id="KW-1185">Reference proteome</keyword>
<dbReference type="AlphaFoldDB" id="A0A5S5DV88"/>
<evidence type="ECO:0000256" key="8">
    <source>
        <dbReference type="ARBA" id="ARBA00023170"/>
    </source>
</evidence>
<keyword evidence="2 10" id="KW-0813">Transport</keyword>
<dbReference type="GO" id="GO:0009279">
    <property type="term" value="C:cell outer membrane"/>
    <property type="evidence" value="ECO:0007669"/>
    <property type="project" value="UniProtKB-SubCell"/>
</dbReference>
<evidence type="ECO:0000256" key="11">
    <source>
        <dbReference type="RuleBase" id="RU003357"/>
    </source>
</evidence>
<keyword evidence="9 10" id="KW-0998">Cell outer membrane</keyword>
<evidence type="ECO:0000256" key="3">
    <source>
        <dbReference type="ARBA" id="ARBA00022452"/>
    </source>
</evidence>
<dbReference type="GO" id="GO:0044718">
    <property type="term" value="P:siderophore transmembrane transport"/>
    <property type="evidence" value="ECO:0007669"/>
    <property type="project" value="TreeGrafter"/>
</dbReference>
<dbReference type="SUPFAM" id="SSF56935">
    <property type="entry name" value="Porins"/>
    <property type="match status" value="1"/>
</dbReference>
<dbReference type="EMBL" id="VNIA01000002">
    <property type="protein sequence ID" value="TYP99188.1"/>
    <property type="molecule type" value="Genomic_DNA"/>
</dbReference>
<evidence type="ECO:0000256" key="7">
    <source>
        <dbReference type="ARBA" id="ARBA00023136"/>
    </source>
</evidence>
<dbReference type="Pfam" id="PF00593">
    <property type="entry name" value="TonB_dep_Rec_b-barrel"/>
    <property type="match status" value="1"/>
</dbReference>
<keyword evidence="5 12" id="KW-0732">Signal</keyword>